<reference evidence="2" key="1">
    <citation type="journal article" date="2019" name="Int. J. Syst. Evol. Microbiol.">
        <title>The Global Catalogue of Microorganisms (GCM) 10K type strain sequencing project: providing services to taxonomists for standard genome sequencing and annotation.</title>
        <authorList>
            <consortium name="The Broad Institute Genomics Platform"/>
            <consortium name="The Broad Institute Genome Sequencing Center for Infectious Disease"/>
            <person name="Wu L."/>
            <person name="Ma J."/>
        </authorList>
    </citation>
    <scope>NUCLEOTIDE SEQUENCE [LARGE SCALE GENOMIC DNA]</scope>
    <source>
        <strain evidence="2">KCTC 23984</strain>
    </source>
</reference>
<sequence length="89" mass="9893">MTVTWKGGVTRENVRRVRGWLLLRENPCPLMLNDMQGLIIVLSCRDIGCSNRPAKRGNDEFVEPPQAPAPAACMASLIAISQIKIIYNI</sequence>
<evidence type="ECO:0000313" key="2">
    <source>
        <dbReference type="Proteomes" id="UP001597641"/>
    </source>
</evidence>
<dbReference type="RefSeq" id="WP_377489052.1">
    <property type="nucleotide sequence ID" value="NZ_JBHUOX010000020.1"/>
</dbReference>
<gene>
    <name evidence="1" type="ORF">ACFS7Z_20960</name>
</gene>
<dbReference type="Proteomes" id="UP001597641">
    <property type="component" value="Unassembled WGS sequence"/>
</dbReference>
<evidence type="ECO:0000313" key="1">
    <source>
        <dbReference type="EMBL" id="MFD3002852.1"/>
    </source>
</evidence>
<comment type="caution">
    <text evidence="1">The sequence shown here is derived from an EMBL/GenBank/DDBJ whole genome shotgun (WGS) entry which is preliminary data.</text>
</comment>
<keyword evidence="2" id="KW-1185">Reference proteome</keyword>
<proteinExistence type="predicted"/>
<organism evidence="1 2">
    <name type="scientific">Pontibacter toksunensis</name>
    <dbReference type="NCBI Taxonomy" id="1332631"/>
    <lineage>
        <taxon>Bacteria</taxon>
        <taxon>Pseudomonadati</taxon>
        <taxon>Bacteroidota</taxon>
        <taxon>Cytophagia</taxon>
        <taxon>Cytophagales</taxon>
        <taxon>Hymenobacteraceae</taxon>
        <taxon>Pontibacter</taxon>
    </lineage>
</organism>
<protein>
    <submittedName>
        <fullName evidence="1">Uncharacterized protein</fullName>
    </submittedName>
</protein>
<name>A0ABW6C0G1_9BACT</name>
<accession>A0ABW6C0G1</accession>
<dbReference type="EMBL" id="JBHUOX010000020">
    <property type="protein sequence ID" value="MFD3002852.1"/>
    <property type="molecule type" value="Genomic_DNA"/>
</dbReference>